<evidence type="ECO:0000313" key="6">
    <source>
        <dbReference type="Proteomes" id="UP000482578"/>
    </source>
</evidence>
<name>A0A6B2KQF7_9NEIS</name>
<sequence>MNPHRYPDADIAAIYRVMRERRDMRHFTGAPMEDGQLGRLIDAALLAPSVGYMQPWRFVRVSDARLREALHRHVKEECERTAAAIPERAEEVRRLKLEGIRECTELLLVALPNAREQYVLGRRTLPEMDLASVACAIQNMWLAARAEGLGLGWVSIFDPDVVGEMFGLPAGSAPVALLCIGPVPGFYPEPMLKSAGWDSPRAREALVFENGWGKTAES</sequence>
<dbReference type="InterPro" id="IPR000415">
    <property type="entry name" value="Nitroreductase-like"/>
</dbReference>
<evidence type="ECO:0000256" key="2">
    <source>
        <dbReference type="ARBA" id="ARBA00022643"/>
    </source>
</evidence>
<keyword evidence="2" id="KW-0288">FMN</keyword>
<dbReference type="InterPro" id="IPR029479">
    <property type="entry name" value="Nitroreductase"/>
</dbReference>
<accession>A0A6B2KQF7</accession>
<dbReference type="SUPFAM" id="SSF55469">
    <property type="entry name" value="FMN-dependent nitroreductase-like"/>
    <property type="match status" value="1"/>
</dbReference>
<keyword evidence="3 5" id="KW-0560">Oxidoreductase</keyword>
<dbReference type="PANTHER" id="PTHR23026:SF90">
    <property type="entry name" value="IODOTYROSINE DEIODINASE 1"/>
    <property type="match status" value="1"/>
</dbReference>
<evidence type="ECO:0000259" key="4">
    <source>
        <dbReference type="Pfam" id="PF00881"/>
    </source>
</evidence>
<dbReference type="NCBIfam" id="TIGR02476">
    <property type="entry name" value="BluB"/>
    <property type="match status" value="1"/>
</dbReference>
<evidence type="ECO:0000313" key="5">
    <source>
        <dbReference type="EMBL" id="NDV12364.1"/>
    </source>
</evidence>
<dbReference type="GO" id="GO:0102919">
    <property type="term" value="F:5,6-dimethylbenzimidazole synthase activity"/>
    <property type="evidence" value="ECO:0007669"/>
    <property type="project" value="UniProtKB-EC"/>
</dbReference>
<gene>
    <name evidence="5" type="primary">bluB</name>
    <name evidence="5" type="ORF">GZH52_06080</name>
</gene>
<dbReference type="RefSeq" id="WP_163315591.1">
    <property type="nucleotide sequence ID" value="NZ_JAAGAA010000004.1"/>
</dbReference>
<dbReference type="EC" id="1.13.11.79" evidence="5"/>
<evidence type="ECO:0000256" key="3">
    <source>
        <dbReference type="ARBA" id="ARBA00023002"/>
    </source>
</evidence>
<dbReference type="PANTHER" id="PTHR23026">
    <property type="entry name" value="NADPH NITROREDUCTASE"/>
    <property type="match status" value="1"/>
</dbReference>
<comment type="caution">
    <text evidence="5">The sequence shown here is derived from an EMBL/GenBank/DDBJ whole genome shotgun (WGS) entry which is preliminary data.</text>
</comment>
<keyword evidence="6" id="KW-1185">Reference proteome</keyword>
<protein>
    <submittedName>
        <fullName evidence="5">5,6-dimethylbenzimidazole synthase</fullName>
        <ecNumber evidence="5">1.13.11.79</ecNumber>
    </submittedName>
</protein>
<reference evidence="5 6" key="1">
    <citation type="submission" date="2020-02" db="EMBL/GenBank/DDBJ databases">
        <authorList>
            <person name="Yang Z."/>
        </authorList>
    </citation>
    <scope>NUCLEOTIDE SEQUENCE [LARGE SCALE GENOMIC DNA]</scope>
    <source>
        <strain evidence="5 6">HX-7-9</strain>
    </source>
</reference>
<feature type="domain" description="Nitroreductase" evidence="4">
    <location>
        <begin position="19"/>
        <end position="181"/>
    </location>
</feature>
<dbReference type="AlphaFoldDB" id="A0A6B2KQF7"/>
<dbReference type="Proteomes" id="UP000482578">
    <property type="component" value="Unassembled WGS sequence"/>
</dbReference>
<dbReference type="InterPro" id="IPR012825">
    <property type="entry name" value="BluB"/>
</dbReference>
<dbReference type="Pfam" id="PF00881">
    <property type="entry name" value="Nitroreductase"/>
    <property type="match status" value="1"/>
</dbReference>
<dbReference type="EMBL" id="JAAGAA010000004">
    <property type="protein sequence ID" value="NDV12364.1"/>
    <property type="molecule type" value="Genomic_DNA"/>
</dbReference>
<organism evidence="5 6">
    <name type="scientific">Crenobacter caeni</name>
    <dbReference type="NCBI Taxonomy" id="2705474"/>
    <lineage>
        <taxon>Bacteria</taxon>
        <taxon>Pseudomonadati</taxon>
        <taxon>Pseudomonadota</taxon>
        <taxon>Betaproteobacteria</taxon>
        <taxon>Neisseriales</taxon>
        <taxon>Neisseriaceae</taxon>
        <taxon>Crenobacter</taxon>
    </lineage>
</organism>
<dbReference type="InterPro" id="IPR050627">
    <property type="entry name" value="Nitroreductase/BluB"/>
</dbReference>
<keyword evidence="1" id="KW-0285">Flavoprotein</keyword>
<evidence type="ECO:0000256" key="1">
    <source>
        <dbReference type="ARBA" id="ARBA00022630"/>
    </source>
</evidence>
<dbReference type="Gene3D" id="3.40.109.10">
    <property type="entry name" value="NADH Oxidase"/>
    <property type="match status" value="1"/>
</dbReference>
<proteinExistence type="predicted"/>